<name>A0A1X9NF67_9GAMM</name>
<sequence length="72" mass="7584">MLSNSWITTPGKMNGDLLSHSTTVGLGYGSAIDILTAAFEASIVSLLEAKELAVTQLSINNNKAVVCTVVRF</sequence>
<evidence type="ECO:0000313" key="1">
    <source>
        <dbReference type="EMBL" id="ARN75811.1"/>
    </source>
</evidence>
<dbReference type="AlphaFoldDB" id="A0A1X9NF67"/>
<gene>
    <name evidence="1" type="ORF">BST96_17870</name>
</gene>
<keyword evidence="2" id="KW-1185">Reference proteome</keyword>
<dbReference type="EMBL" id="CP019343">
    <property type="protein sequence ID" value="ARN75811.1"/>
    <property type="molecule type" value="Genomic_DNA"/>
</dbReference>
<organism evidence="1 2">
    <name type="scientific">Oceanicoccus sagamiensis</name>
    <dbReference type="NCBI Taxonomy" id="716816"/>
    <lineage>
        <taxon>Bacteria</taxon>
        <taxon>Pseudomonadati</taxon>
        <taxon>Pseudomonadota</taxon>
        <taxon>Gammaproteobacteria</taxon>
        <taxon>Cellvibrionales</taxon>
        <taxon>Spongiibacteraceae</taxon>
        <taxon>Oceanicoccus</taxon>
    </lineage>
</organism>
<dbReference type="KEGG" id="osg:BST96_17870"/>
<accession>A0A1X9NF67</accession>
<protein>
    <submittedName>
        <fullName evidence="1">Uncharacterized protein</fullName>
    </submittedName>
</protein>
<proteinExistence type="predicted"/>
<reference evidence="1 2" key="1">
    <citation type="submission" date="2016-11" db="EMBL/GenBank/DDBJ databases">
        <title>Trade-off between light-utilization and light-protection in marine flavobacteria.</title>
        <authorList>
            <person name="Kumagai Y."/>
        </authorList>
    </citation>
    <scope>NUCLEOTIDE SEQUENCE [LARGE SCALE GENOMIC DNA]</scope>
    <source>
        <strain evidence="1 2">NBRC 107125</strain>
    </source>
</reference>
<evidence type="ECO:0000313" key="2">
    <source>
        <dbReference type="Proteomes" id="UP000193450"/>
    </source>
</evidence>
<dbReference type="Proteomes" id="UP000193450">
    <property type="component" value="Chromosome"/>
</dbReference>